<dbReference type="Pfam" id="PF01740">
    <property type="entry name" value="STAS"/>
    <property type="match status" value="1"/>
</dbReference>
<accession>A0A5C5XBF8</accession>
<gene>
    <name evidence="2" type="ORF">Pan54_06800</name>
</gene>
<sequence length="124" mass="13776">MARHLKIFQVEKEPPCIFVTPLGQGASFRYADLQMESNSVRTLVADQTVPLLIIDLKNMNYFGSEFIGALITLGREKKLRGGKVAICSANPNMYDVLKGMSLFKLWPYFESRDEAIAGLSGESA</sequence>
<name>A0A5C5XBF8_9PLAN</name>
<dbReference type="SUPFAM" id="SSF52091">
    <property type="entry name" value="SpoIIaa-like"/>
    <property type="match status" value="1"/>
</dbReference>
<dbReference type="Proteomes" id="UP000316095">
    <property type="component" value="Unassembled WGS sequence"/>
</dbReference>
<evidence type="ECO:0000313" key="3">
    <source>
        <dbReference type="Proteomes" id="UP000316095"/>
    </source>
</evidence>
<evidence type="ECO:0000259" key="1">
    <source>
        <dbReference type="PROSITE" id="PS50801"/>
    </source>
</evidence>
<evidence type="ECO:0000313" key="2">
    <source>
        <dbReference type="EMBL" id="TWT59969.1"/>
    </source>
</evidence>
<feature type="domain" description="STAS" evidence="1">
    <location>
        <begin position="52"/>
        <end position="119"/>
    </location>
</feature>
<dbReference type="RefSeq" id="WP_146502145.1">
    <property type="nucleotide sequence ID" value="NZ_SJPG01000001.1"/>
</dbReference>
<dbReference type="InterPro" id="IPR036513">
    <property type="entry name" value="STAS_dom_sf"/>
</dbReference>
<dbReference type="Gene3D" id="3.30.750.24">
    <property type="entry name" value="STAS domain"/>
    <property type="match status" value="1"/>
</dbReference>
<dbReference type="CDD" id="cd07043">
    <property type="entry name" value="STAS_anti-anti-sigma_factors"/>
    <property type="match status" value="1"/>
</dbReference>
<dbReference type="OrthoDB" id="280386at2"/>
<dbReference type="PROSITE" id="PS50801">
    <property type="entry name" value="STAS"/>
    <property type="match status" value="1"/>
</dbReference>
<keyword evidence="3" id="KW-1185">Reference proteome</keyword>
<proteinExistence type="predicted"/>
<dbReference type="EMBL" id="SJPG01000001">
    <property type="protein sequence ID" value="TWT59969.1"/>
    <property type="molecule type" value="Genomic_DNA"/>
</dbReference>
<organism evidence="2 3">
    <name type="scientific">Rubinisphaera italica</name>
    <dbReference type="NCBI Taxonomy" id="2527969"/>
    <lineage>
        <taxon>Bacteria</taxon>
        <taxon>Pseudomonadati</taxon>
        <taxon>Planctomycetota</taxon>
        <taxon>Planctomycetia</taxon>
        <taxon>Planctomycetales</taxon>
        <taxon>Planctomycetaceae</taxon>
        <taxon>Rubinisphaera</taxon>
    </lineage>
</organism>
<protein>
    <recommendedName>
        <fullName evidence="1">STAS domain-containing protein</fullName>
    </recommendedName>
</protein>
<dbReference type="AlphaFoldDB" id="A0A5C5XBF8"/>
<dbReference type="InterPro" id="IPR002645">
    <property type="entry name" value="STAS_dom"/>
</dbReference>
<reference evidence="2 3" key="1">
    <citation type="submission" date="2019-02" db="EMBL/GenBank/DDBJ databases">
        <title>Deep-cultivation of Planctomycetes and their phenomic and genomic characterization uncovers novel biology.</title>
        <authorList>
            <person name="Wiegand S."/>
            <person name="Jogler M."/>
            <person name="Boedeker C."/>
            <person name="Pinto D."/>
            <person name="Vollmers J."/>
            <person name="Rivas-Marin E."/>
            <person name="Kohn T."/>
            <person name="Peeters S.H."/>
            <person name="Heuer A."/>
            <person name="Rast P."/>
            <person name="Oberbeckmann S."/>
            <person name="Bunk B."/>
            <person name="Jeske O."/>
            <person name="Meyerdierks A."/>
            <person name="Storesund J.E."/>
            <person name="Kallscheuer N."/>
            <person name="Luecker S."/>
            <person name="Lage O.M."/>
            <person name="Pohl T."/>
            <person name="Merkel B.J."/>
            <person name="Hornburger P."/>
            <person name="Mueller R.-W."/>
            <person name="Bruemmer F."/>
            <person name="Labrenz M."/>
            <person name="Spormann A.M."/>
            <person name="Op Den Camp H."/>
            <person name="Overmann J."/>
            <person name="Amann R."/>
            <person name="Jetten M.S.M."/>
            <person name="Mascher T."/>
            <person name="Medema M.H."/>
            <person name="Devos D.P."/>
            <person name="Kaster A.-K."/>
            <person name="Ovreas L."/>
            <person name="Rohde M."/>
            <person name="Galperin M.Y."/>
            <person name="Jogler C."/>
        </authorList>
    </citation>
    <scope>NUCLEOTIDE SEQUENCE [LARGE SCALE GENOMIC DNA]</scope>
    <source>
        <strain evidence="2 3">Pan54</strain>
    </source>
</reference>
<comment type="caution">
    <text evidence="2">The sequence shown here is derived from an EMBL/GenBank/DDBJ whole genome shotgun (WGS) entry which is preliminary data.</text>
</comment>